<accession>A0A2L0UIK2</accession>
<feature type="domain" description="Formamidopyrimidine-DNA glycosylase catalytic" evidence="15">
    <location>
        <begin position="2"/>
        <end position="94"/>
    </location>
</feature>
<dbReference type="Pfam" id="PF06831">
    <property type="entry name" value="H2TH"/>
    <property type="match status" value="1"/>
</dbReference>
<protein>
    <recommendedName>
        <fullName evidence="2">DNA-(apurinic or apyrimidinic site) lyase</fullName>
        <ecNumber evidence="2">4.2.99.18</ecNumber>
    </recommendedName>
</protein>
<evidence type="ECO:0000256" key="1">
    <source>
        <dbReference type="ARBA" id="ARBA00009409"/>
    </source>
</evidence>
<dbReference type="InterPro" id="IPR035937">
    <property type="entry name" value="FPG_N"/>
</dbReference>
<dbReference type="Gene3D" id="3.20.190.10">
    <property type="entry name" value="MutM-like, N-terminal"/>
    <property type="match status" value="1"/>
</dbReference>
<evidence type="ECO:0000256" key="4">
    <source>
        <dbReference type="ARBA" id="ARBA00022763"/>
    </source>
</evidence>
<dbReference type="Proteomes" id="UP000239187">
    <property type="component" value="Chromosome"/>
</dbReference>
<dbReference type="GO" id="GO:0006284">
    <property type="term" value="P:base-excision repair"/>
    <property type="evidence" value="ECO:0007669"/>
    <property type="project" value="InterPro"/>
</dbReference>
<evidence type="ECO:0000313" key="17">
    <source>
        <dbReference type="Proteomes" id="UP000239187"/>
    </source>
</evidence>
<evidence type="ECO:0000256" key="8">
    <source>
        <dbReference type="ARBA" id="ARBA00023125"/>
    </source>
</evidence>
<keyword evidence="9" id="KW-0234">DNA repair</keyword>
<reference evidence="16 17" key="1">
    <citation type="submission" date="2017-11" db="EMBL/GenBank/DDBJ databases">
        <title>Draft genome of Arthrobacter agilis strain UMCV2, a plant growth-promoting rhizobacterium and biocontrol capacity of phytopathogenic fungi.</title>
        <authorList>
            <person name="Martinez-Camara R."/>
            <person name="Santoyo G."/>
            <person name="Moreno-Hagelsieb G."/>
            <person name="Valencia-Cantero E."/>
        </authorList>
    </citation>
    <scope>NUCLEOTIDE SEQUENCE [LARGE SCALE GENOMIC DNA]</scope>
    <source>
        <strain evidence="16 17">UMCV2</strain>
    </source>
</reference>
<organism evidence="16 17">
    <name type="scientific">Arthrobacter agilis</name>
    <dbReference type="NCBI Taxonomy" id="37921"/>
    <lineage>
        <taxon>Bacteria</taxon>
        <taxon>Bacillati</taxon>
        <taxon>Actinomycetota</taxon>
        <taxon>Actinomycetes</taxon>
        <taxon>Micrococcales</taxon>
        <taxon>Micrococcaceae</taxon>
        <taxon>Arthrobacter</taxon>
    </lineage>
</organism>
<dbReference type="GO" id="GO:0140078">
    <property type="term" value="F:class I DNA-(apurinic or apyrimidinic site) endonuclease activity"/>
    <property type="evidence" value="ECO:0007669"/>
    <property type="project" value="UniProtKB-EC"/>
</dbReference>
<keyword evidence="10" id="KW-0456">Lyase</keyword>
<dbReference type="SMART" id="SM01232">
    <property type="entry name" value="H2TH"/>
    <property type="match status" value="1"/>
</dbReference>
<dbReference type="SMART" id="SM00898">
    <property type="entry name" value="Fapy_DNA_glyco"/>
    <property type="match status" value="1"/>
</dbReference>
<dbReference type="PROSITE" id="PS51068">
    <property type="entry name" value="FPG_CAT"/>
    <property type="match status" value="1"/>
</dbReference>
<keyword evidence="11" id="KW-0511">Multifunctional enzyme</keyword>
<evidence type="ECO:0000313" key="16">
    <source>
        <dbReference type="EMBL" id="AUZ89091.1"/>
    </source>
</evidence>
<evidence type="ECO:0000256" key="5">
    <source>
        <dbReference type="ARBA" id="ARBA00022771"/>
    </source>
</evidence>
<evidence type="ECO:0000259" key="14">
    <source>
        <dbReference type="PROSITE" id="PS51066"/>
    </source>
</evidence>
<dbReference type="SUPFAM" id="SSF81624">
    <property type="entry name" value="N-terminal domain of MutM-like DNA repair proteins"/>
    <property type="match status" value="1"/>
</dbReference>
<dbReference type="Pfam" id="PF01149">
    <property type="entry name" value="Fapy_DNA_glyco"/>
    <property type="match status" value="1"/>
</dbReference>
<dbReference type="PANTHER" id="PTHR42697:SF1">
    <property type="entry name" value="ENDONUCLEASE 8"/>
    <property type="match status" value="1"/>
</dbReference>
<dbReference type="InterPro" id="IPR012319">
    <property type="entry name" value="FPG_cat"/>
</dbReference>
<dbReference type="InterPro" id="IPR015886">
    <property type="entry name" value="H2TH_FPG"/>
</dbReference>
<keyword evidence="7" id="KW-0862">Zinc</keyword>
<gene>
    <name evidence="16" type="ORF">CVO76_16715</name>
</gene>
<feature type="domain" description="FPG-type" evidence="14">
    <location>
        <begin position="224"/>
        <end position="263"/>
    </location>
</feature>
<dbReference type="SUPFAM" id="SSF46946">
    <property type="entry name" value="S13-like H2TH domain"/>
    <property type="match status" value="1"/>
</dbReference>
<keyword evidence="12" id="KW-0326">Glycosidase</keyword>
<dbReference type="InterPro" id="IPR010979">
    <property type="entry name" value="Ribosomal_uS13-like_H2TH"/>
</dbReference>
<sequence length="279" mass="30301">MPEGDSVFRLAARLRRSFDGRLLRRGDLRVPAHATSALDGLRVVEHVTHGKHLLTRLDGGLTLHTHLLMQGSWTVTAAGRKLPRALLPDARVILEVEDGPTAYGLNLPVVDLLPTRAEADVVGHLGPDPLRDDWSAEEAAARLCRDPAERVAAALLDQRNVAGFGNLWANELCFLRGIHPDTPVADTDIPALVALGARCLRFSAVQPGAHQVTTGTTRKGEQHWVAGRAGKPCLRCGTTVCVRAEVPGDPGRRRTWWCPRCQPLRQSAPGGERRREGVG</sequence>
<dbReference type="GO" id="GO:0008270">
    <property type="term" value="F:zinc ion binding"/>
    <property type="evidence" value="ECO:0007669"/>
    <property type="project" value="UniProtKB-KW"/>
</dbReference>
<dbReference type="GO" id="GO:0000703">
    <property type="term" value="F:oxidized pyrimidine nucleobase lesion DNA N-glycosylase activity"/>
    <property type="evidence" value="ECO:0007669"/>
    <property type="project" value="TreeGrafter"/>
</dbReference>
<evidence type="ECO:0000256" key="2">
    <source>
        <dbReference type="ARBA" id="ARBA00012720"/>
    </source>
</evidence>
<dbReference type="SUPFAM" id="SSF57716">
    <property type="entry name" value="Glucocorticoid receptor-like (DNA-binding domain)"/>
    <property type="match status" value="1"/>
</dbReference>
<evidence type="ECO:0000256" key="12">
    <source>
        <dbReference type="ARBA" id="ARBA00023295"/>
    </source>
</evidence>
<evidence type="ECO:0000256" key="9">
    <source>
        <dbReference type="ARBA" id="ARBA00023204"/>
    </source>
</evidence>
<dbReference type="CDD" id="cd08971">
    <property type="entry name" value="AcNei2_N"/>
    <property type="match status" value="1"/>
</dbReference>
<dbReference type="Gene3D" id="1.10.8.50">
    <property type="match status" value="1"/>
</dbReference>
<name>A0A2L0UIK2_9MICC</name>
<dbReference type="PROSITE" id="PS51066">
    <property type="entry name" value="ZF_FPG_2"/>
    <property type="match status" value="1"/>
</dbReference>
<dbReference type="AlphaFoldDB" id="A0A2L0UIK2"/>
<keyword evidence="3" id="KW-0479">Metal-binding</keyword>
<evidence type="ECO:0000256" key="7">
    <source>
        <dbReference type="ARBA" id="ARBA00022833"/>
    </source>
</evidence>
<evidence type="ECO:0000256" key="11">
    <source>
        <dbReference type="ARBA" id="ARBA00023268"/>
    </source>
</evidence>
<dbReference type="InterPro" id="IPR044090">
    <property type="entry name" value="Nei2_N"/>
</dbReference>
<dbReference type="EC" id="4.2.99.18" evidence="2"/>
<dbReference type="PANTHER" id="PTHR42697">
    <property type="entry name" value="ENDONUCLEASE 8"/>
    <property type="match status" value="1"/>
</dbReference>
<keyword evidence="8" id="KW-0238">DNA-binding</keyword>
<evidence type="ECO:0000256" key="3">
    <source>
        <dbReference type="ARBA" id="ARBA00022723"/>
    </source>
</evidence>
<proteinExistence type="inferred from homology"/>
<keyword evidence="16" id="KW-0255">Endonuclease</keyword>
<evidence type="ECO:0000259" key="15">
    <source>
        <dbReference type="PROSITE" id="PS51068"/>
    </source>
</evidence>
<keyword evidence="16" id="KW-0540">Nuclease</keyword>
<evidence type="ECO:0000256" key="10">
    <source>
        <dbReference type="ARBA" id="ARBA00023239"/>
    </source>
</evidence>
<keyword evidence="4" id="KW-0227">DNA damage</keyword>
<keyword evidence="5 13" id="KW-0863">Zinc-finger</keyword>
<dbReference type="EMBL" id="CP024915">
    <property type="protein sequence ID" value="AUZ89091.1"/>
    <property type="molecule type" value="Genomic_DNA"/>
</dbReference>
<evidence type="ECO:0000256" key="13">
    <source>
        <dbReference type="PROSITE-ProRule" id="PRU00391"/>
    </source>
</evidence>
<keyword evidence="6" id="KW-0378">Hydrolase</keyword>
<evidence type="ECO:0000256" key="6">
    <source>
        <dbReference type="ARBA" id="ARBA00022801"/>
    </source>
</evidence>
<dbReference type="GO" id="GO:0003684">
    <property type="term" value="F:damaged DNA binding"/>
    <property type="evidence" value="ECO:0007669"/>
    <property type="project" value="InterPro"/>
</dbReference>
<dbReference type="InterPro" id="IPR000214">
    <property type="entry name" value="Znf_DNA_glyclase/AP_lyase"/>
</dbReference>
<dbReference type="RefSeq" id="WP_208740207.1">
    <property type="nucleotide sequence ID" value="NZ_CP024915.1"/>
</dbReference>
<comment type="similarity">
    <text evidence="1">Belongs to the FPG family.</text>
</comment>